<evidence type="ECO:0000256" key="5">
    <source>
        <dbReference type="ARBA" id="ARBA00022679"/>
    </source>
</evidence>
<reference evidence="10" key="1">
    <citation type="submission" date="2024-03" db="EMBL/GenBank/DDBJ databases">
        <authorList>
            <consortium name="ELIXIR-Norway"/>
            <consortium name="Elixir Norway"/>
        </authorList>
    </citation>
    <scope>NUCLEOTIDE SEQUENCE</scope>
</reference>
<gene>
    <name evidence="10" type="ORF">CSSPJE1EN2_LOCUS19318</name>
</gene>
<dbReference type="InterPro" id="IPR000796">
    <property type="entry name" value="Asp_trans"/>
</dbReference>
<keyword evidence="5 8" id="KW-0808">Transferase</keyword>
<dbReference type="PRINTS" id="PR00799">
    <property type="entry name" value="TRANSAMINASE"/>
</dbReference>
<dbReference type="PROSITE" id="PS00105">
    <property type="entry name" value="AA_TRANSFER_CLASS_1"/>
    <property type="match status" value="1"/>
</dbReference>
<keyword evidence="4 8" id="KW-0032">Aminotransferase</keyword>
<dbReference type="Gene3D" id="3.90.1150.10">
    <property type="entry name" value="Aspartate Aminotransferase, domain 1"/>
    <property type="match status" value="1"/>
</dbReference>
<protein>
    <recommendedName>
        <fullName evidence="8">Aspartate aminotransferase</fullName>
        <ecNumber evidence="8">2.6.1.1</ecNumber>
    </recommendedName>
</protein>
<dbReference type="PANTHER" id="PTHR11879:SF22">
    <property type="entry name" value="ASPARTATE AMINOTRANSFERASE, MITOCHONDRIAL"/>
    <property type="match status" value="1"/>
</dbReference>
<evidence type="ECO:0000259" key="9">
    <source>
        <dbReference type="Pfam" id="PF00155"/>
    </source>
</evidence>
<dbReference type="InterPro" id="IPR015424">
    <property type="entry name" value="PyrdxlP-dep_Trfase"/>
</dbReference>
<evidence type="ECO:0000313" key="11">
    <source>
        <dbReference type="Proteomes" id="UP001497522"/>
    </source>
</evidence>
<feature type="domain" description="Aminotransferase class I/classII large" evidence="9">
    <location>
        <begin position="87"/>
        <end position="454"/>
    </location>
</feature>
<evidence type="ECO:0000256" key="6">
    <source>
        <dbReference type="ARBA" id="ARBA00022898"/>
    </source>
</evidence>
<name>A0ABP1BNA2_9BRYO</name>
<evidence type="ECO:0000256" key="7">
    <source>
        <dbReference type="ARBA" id="ARBA00049185"/>
    </source>
</evidence>
<dbReference type="Gene3D" id="3.40.640.10">
    <property type="entry name" value="Type I PLP-dependent aspartate aminotransferase-like (Major domain)"/>
    <property type="match status" value="1"/>
</dbReference>
<evidence type="ECO:0000256" key="3">
    <source>
        <dbReference type="ARBA" id="ARBA00011738"/>
    </source>
</evidence>
<dbReference type="SUPFAM" id="SSF53383">
    <property type="entry name" value="PLP-dependent transferases"/>
    <property type="match status" value="1"/>
</dbReference>
<evidence type="ECO:0000256" key="1">
    <source>
        <dbReference type="ARBA" id="ARBA00001933"/>
    </source>
</evidence>
<comment type="cofactor">
    <cofactor evidence="1">
        <name>pyridoxal 5'-phosphate</name>
        <dbReference type="ChEBI" id="CHEBI:597326"/>
    </cofactor>
</comment>
<dbReference type="EMBL" id="OZ023706">
    <property type="protein sequence ID" value="CAK9877276.1"/>
    <property type="molecule type" value="Genomic_DNA"/>
</dbReference>
<keyword evidence="6" id="KW-0663">Pyridoxal phosphate</keyword>
<dbReference type="PANTHER" id="PTHR11879">
    <property type="entry name" value="ASPARTATE AMINOTRANSFERASE"/>
    <property type="match status" value="1"/>
</dbReference>
<dbReference type="InterPro" id="IPR015422">
    <property type="entry name" value="PyrdxlP-dep_Trfase_small"/>
</dbReference>
<dbReference type="InterPro" id="IPR015421">
    <property type="entry name" value="PyrdxlP-dep_Trfase_major"/>
</dbReference>
<evidence type="ECO:0000256" key="4">
    <source>
        <dbReference type="ARBA" id="ARBA00022576"/>
    </source>
</evidence>
<evidence type="ECO:0000313" key="10">
    <source>
        <dbReference type="EMBL" id="CAK9877276.1"/>
    </source>
</evidence>
<evidence type="ECO:0000256" key="2">
    <source>
        <dbReference type="ARBA" id="ARBA00007441"/>
    </source>
</evidence>
<comment type="miscellaneous">
    <text evidence="8">In eukaryotes there are cytoplasmic, mitochondrial and chloroplastic isozymes.</text>
</comment>
<keyword evidence="11" id="KW-1185">Reference proteome</keyword>
<comment type="catalytic activity">
    <reaction evidence="7 8">
        <text>L-aspartate + 2-oxoglutarate = oxaloacetate + L-glutamate</text>
        <dbReference type="Rhea" id="RHEA:21824"/>
        <dbReference type="ChEBI" id="CHEBI:16452"/>
        <dbReference type="ChEBI" id="CHEBI:16810"/>
        <dbReference type="ChEBI" id="CHEBI:29985"/>
        <dbReference type="ChEBI" id="CHEBI:29991"/>
        <dbReference type="EC" id="2.6.1.1"/>
    </reaction>
</comment>
<dbReference type="InterPro" id="IPR004839">
    <property type="entry name" value="Aminotransferase_I/II_large"/>
</dbReference>
<dbReference type="CDD" id="cd00609">
    <property type="entry name" value="AAT_like"/>
    <property type="match status" value="1"/>
</dbReference>
<dbReference type="Pfam" id="PF00155">
    <property type="entry name" value="Aminotran_1_2"/>
    <property type="match status" value="1"/>
</dbReference>
<dbReference type="NCBIfam" id="NF006719">
    <property type="entry name" value="PRK09257.1"/>
    <property type="match status" value="1"/>
</dbReference>
<proteinExistence type="inferred from homology"/>
<dbReference type="Proteomes" id="UP001497522">
    <property type="component" value="Chromosome 5"/>
</dbReference>
<organism evidence="10 11">
    <name type="scientific">Sphagnum jensenii</name>
    <dbReference type="NCBI Taxonomy" id="128206"/>
    <lineage>
        <taxon>Eukaryota</taxon>
        <taxon>Viridiplantae</taxon>
        <taxon>Streptophyta</taxon>
        <taxon>Embryophyta</taxon>
        <taxon>Bryophyta</taxon>
        <taxon>Sphagnophytina</taxon>
        <taxon>Sphagnopsida</taxon>
        <taxon>Sphagnales</taxon>
        <taxon>Sphagnaceae</taxon>
        <taxon>Sphagnum</taxon>
    </lineage>
</organism>
<dbReference type="EC" id="2.6.1.1" evidence="8"/>
<comment type="similarity">
    <text evidence="2">Belongs to the class-I pyridoxal-phosphate-dependent aminotransferase family.</text>
</comment>
<sequence length="465" mass="50559">MTGLFTCTLAHVNSGLPRQMSGSTPERRMATMAAHLRDGEETAKEGLIVPWPTLGVAAASVFEHIQQAPEDPILGVTVAFNKDPSPMKVNLGVGAYRTEEGKPLVLNVVRQAEERLLADRTQNKEYQPITGVAQFNKLSAQLILGANSVAIKENRVTTVQALSGTGALRVGAEFLAKHYGKPVIYVPVPTWGNHNKIFPLGGVPVKPYHYYDPKTRGLDYQGMIDDLRAAPVGAVVLLHACAHNPTGVDPTEEQWEGIRKVIRSKQQLPFFDCAYQGFASGSLDTDAHAVRSFVADGGECLIAQSYAKNMGLYGERIGALSIVCRSAAVASRVDSQLKLVIRPMYSSPPAHGALIAASILGDRDLFADWTVELKAMADRIISMRHQLYDTLKARGTPGDWTHILKQIGMFTFTGLNPEQVQFMTREYHIYMTLDGRISMAGLSTKTIPHLADAINAAVLGLQGQS</sequence>
<accession>A0ABP1BNA2</accession>
<comment type="subunit">
    <text evidence="3 8">Homodimer.</text>
</comment>
<evidence type="ECO:0000256" key="8">
    <source>
        <dbReference type="RuleBase" id="RU000480"/>
    </source>
</evidence>
<dbReference type="InterPro" id="IPR004838">
    <property type="entry name" value="NHTrfase_class1_PyrdxlP-BS"/>
</dbReference>